<keyword evidence="2" id="KW-1185">Reference proteome</keyword>
<gene>
    <name evidence="1" type="ORF">ECRASSUSDP1_LOCUS28443</name>
</gene>
<dbReference type="Proteomes" id="UP001295684">
    <property type="component" value="Unassembled WGS sequence"/>
</dbReference>
<sequence>MSQARTKMCTSRTTEYLIRSYIAQELTSICTTESCIKSSKIRAQKLKKTNLTNDKEFSCSEIKKSINFGRTHFKKINQGSLIKDRGTARQLNFVKKKAELSGKGHTECFEASQFNGQNMNFPSSSLITRRRRVKIKTQNKSTEVGKEEVLFKPINDPIKFALPVKVLPFKETKQPMREEKKIKMLNKKTDMVFFKTLSILKSQKRSTRHVIKIQIDQTEMQRNMKQNLRESFMPKNRKAALLLRRKPVNPYAIS</sequence>
<evidence type="ECO:0000313" key="2">
    <source>
        <dbReference type="Proteomes" id="UP001295684"/>
    </source>
</evidence>
<protein>
    <submittedName>
        <fullName evidence="1">Uncharacterized protein</fullName>
    </submittedName>
</protein>
<reference evidence="1" key="1">
    <citation type="submission" date="2023-07" db="EMBL/GenBank/DDBJ databases">
        <authorList>
            <consortium name="AG Swart"/>
            <person name="Singh M."/>
            <person name="Singh A."/>
            <person name="Seah K."/>
            <person name="Emmerich C."/>
        </authorList>
    </citation>
    <scope>NUCLEOTIDE SEQUENCE</scope>
    <source>
        <strain evidence="1">DP1</strain>
    </source>
</reference>
<proteinExistence type="predicted"/>
<name>A0AAD1Y7W1_EUPCR</name>
<organism evidence="1 2">
    <name type="scientific">Euplotes crassus</name>
    <dbReference type="NCBI Taxonomy" id="5936"/>
    <lineage>
        <taxon>Eukaryota</taxon>
        <taxon>Sar</taxon>
        <taxon>Alveolata</taxon>
        <taxon>Ciliophora</taxon>
        <taxon>Intramacronucleata</taxon>
        <taxon>Spirotrichea</taxon>
        <taxon>Hypotrichia</taxon>
        <taxon>Euplotida</taxon>
        <taxon>Euplotidae</taxon>
        <taxon>Moneuplotes</taxon>
    </lineage>
</organism>
<evidence type="ECO:0000313" key="1">
    <source>
        <dbReference type="EMBL" id="CAI2386818.1"/>
    </source>
</evidence>
<dbReference type="EMBL" id="CAMPGE010029355">
    <property type="protein sequence ID" value="CAI2386818.1"/>
    <property type="molecule type" value="Genomic_DNA"/>
</dbReference>
<accession>A0AAD1Y7W1</accession>
<dbReference type="AlphaFoldDB" id="A0AAD1Y7W1"/>
<comment type="caution">
    <text evidence="1">The sequence shown here is derived from an EMBL/GenBank/DDBJ whole genome shotgun (WGS) entry which is preliminary data.</text>
</comment>